<dbReference type="InterPro" id="IPR036388">
    <property type="entry name" value="WH-like_DNA-bd_sf"/>
</dbReference>
<evidence type="ECO:0000313" key="8">
    <source>
        <dbReference type="EMBL" id="KKO07024.1"/>
    </source>
</evidence>
<dbReference type="CDD" id="cd06171">
    <property type="entry name" value="Sigma70_r4"/>
    <property type="match status" value="1"/>
</dbReference>
<dbReference type="GO" id="GO:0016987">
    <property type="term" value="F:sigma factor activity"/>
    <property type="evidence" value="ECO:0007669"/>
    <property type="project" value="UniProtKB-KW"/>
</dbReference>
<evidence type="ECO:0000259" key="7">
    <source>
        <dbReference type="Pfam" id="PF08281"/>
    </source>
</evidence>
<dbReference type="InterPro" id="IPR013249">
    <property type="entry name" value="RNA_pol_sigma70_r4_t2"/>
</dbReference>
<dbReference type="SUPFAM" id="SSF88946">
    <property type="entry name" value="Sigma2 domain of RNA polymerase sigma factors"/>
    <property type="match status" value="1"/>
</dbReference>
<dbReference type="Gene3D" id="1.10.1740.10">
    <property type="match status" value="1"/>
</dbReference>
<dbReference type="EMBL" id="LAZR01000014">
    <property type="protein sequence ID" value="KKO07024.1"/>
    <property type="molecule type" value="Genomic_DNA"/>
</dbReference>
<keyword evidence="2" id="KW-0805">Transcription regulation</keyword>
<keyword evidence="3" id="KW-0731">Sigma factor</keyword>
<accession>A0A0F9YQL2</accession>
<dbReference type="Pfam" id="PF08281">
    <property type="entry name" value="Sigma70_r4_2"/>
    <property type="match status" value="1"/>
</dbReference>
<reference evidence="8" key="1">
    <citation type="journal article" date="2015" name="Nature">
        <title>Complex archaea that bridge the gap between prokaryotes and eukaryotes.</title>
        <authorList>
            <person name="Spang A."/>
            <person name="Saw J.H."/>
            <person name="Jorgensen S.L."/>
            <person name="Zaremba-Niedzwiedzka K."/>
            <person name="Martijn J."/>
            <person name="Lind A.E."/>
            <person name="van Eijk R."/>
            <person name="Schleper C."/>
            <person name="Guy L."/>
            <person name="Ettema T.J."/>
        </authorList>
    </citation>
    <scope>NUCLEOTIDE SEQUENCE</scope>
</reference>
<organism evidence="8">
    <name type="scientific">marine sediment metagenome</name>
    <dbReference type="NCBI Taxonomy" id="412755"/>
    <lineage>
        <taxon>unclassified sequences</taxon>
        <taxon>metagenomes</taxon>
        <taxon>ecological metagenomes</taxon>
    </lineage>
</organism>
<dbReference type="AlphaFoldDB" id="A0A0F9YQL2"/>
<dbReference type="PROSITE" id="PS01063">
    <property type="entry name" value="SIGMA70_ECF"/>
    <property type="match status" value="1"/>
</dbReference>
<dbReference type="NCBIfam" id="TIGR02937">
    <property type="entry name" value="sigma70-ECF"/>
    <property type="match status" value="1"/>
</dbReference>
<proteinExistence type="inferred from homology"/>
<dbReference type="InterPro" id="IPR013324">
    <property type="entry name" value="RNA_pol_sigma_r3/r4-like"/>
</dbReference>
<protein>
    <recommendedName>
        <fullName evidence="9">HTH luxR-type domain-containing protein</fullName>
    </recommendedName>
</protein>
<evidence type="ECO:0000256" key="5">
    <source>
        <dbReference type="ARBA" id="ARBA00023163"/>
    </source>
</evidence>
<dbReference type="InterPro" id="IPR014284">
    <property type="entry name" value="RNA_pol_sigma-70_dom"/>
</dbReference>
<comment type="similarity">
    <text evidence="1">Belongs to the sigma-70 factor family. ECF subfamily.</text>
</comment>
<evidence type="ECO:0000256" key="4">
    <source>
        <dbReference type="ARBA" id="ARBA00023125"/>
    </source>
</evidence>
<dbReference type="InterPro" id="IPR013325">
    <property type="entry name" value="RNA_pol_sigma_r2"/>
</dbReference>
<dbReference type="PANTHER" id="PTHR43133:SF8">
    <property type="entry name" value="RNA POLYMERASE SIGMA FACTOR HI_1459-RELATED"/>
    <property type="match status" value="1"/>
</dbReference>
<evidence type="ECO:0008006" key="9">
    <source>
        <dbReference type="Google" id="ProtNLM"/>
    </source>
</evidence>
<sequence>MTDTGVTDNGSLEAGLILRALGGADDRAFGQLVVMHQSRVRALLRRLCDNIHTADDLAQDVFVIAYQKLSDYRGKGRFSAWLCSIAYRQYLQNHRQRKRERDVHAEYGAWQELANGNSTPDADPMHIDLERALLRLPAPESAAITLNMTLGYSHREVATVMQLPPGTVKSHIKRGLEKLKLQLSASAEHNPASAGREKPV</sequence>
<dbReference type="InterPro" id="IPR000838">
    <property type="entry name" value="RNA_pol_sigma70_ECF_CS"/>
</dbReference>
<name>A0A0F9YQL2_9ZZZZ</name>
<feature type="domain" description="RNA polymerase sigma-70 region 2" evidence="6">
    <location>
        <begin position="32"/>
        <end position="99"/>
    </location>
</feature>
<evidence type="ECO:0000256" key="3">
    <source>
        <dbReference type="ARBA" id="ARBA00023082"/>
    </source>
</evidence>
<evidence type="ECO:0000256" key="1">
    <source>
        <dbReference type="ARBA" id="ARBA00010641"/>
    </source>
</evidence>
<dbReference type="SUPFAM" id="SSF88659">
    <property type="entry name" value="Sigma3 and sigma4 domains of RNA polymerase sigma factors"/>
    <property type="match status" value="1"/>
</dbReference>
<dbReference type="InterPro" id="IPR007627">
    <property type="entry name" value="RNA_pol_sigma70_r2"/>
</dbReference>
<gene>
    <name evidence="8" type="ORF">LCGC14_0062100</name>
</gene>
<dbReference type="Pfam" id="PF04542">
    <property type="entry name" value="Sigma70_r2"/>
    <property type="match status" value="1"/>
</dbReference>
<dbReference type="GO" id="GO:0003677">
    <property type="term" value="F:DNA binding"/>
    <property type="evidence" value="ECO:0007669"/>
    <property type="project" value="UniProtKB-KW"/>
</dbReference>
<evidence type="ECO:0000256" key="2">
    <source>
        <dbReference type="ARBA" id="ARBA00023015"/>
    </source>
</evidence>
<dbReference type="PANTHER" id="PTHR43133">
    <property type="entry name" value="RNA POLYMERASE ECF-TYPE SIGMA FACTO"/>
    <property type="match status" value="1"/>
</dbReference>
<keyword evidence="4" id="KW-0238">DNA-binding</keyword>
<evidence type="ECO:0000259" key="6">
    <source>
        <dbReference type="Pfam" id="PF04542"/>
    </source>
</evidence>
<dbReference type="GO" id="GO:0006352">
    <property type="term" value="P:DNA-templated transcription initiation"/>
    <property type="evidence" value="ECO:0007669"/>
    <property type="project" value="InterPro"/>
</dbReference>
<dbReference type="InterPro" id="IPR039425">
    <property type="entry name" value="RNA_pol_sigma-70-like"/>
</dbReference>
<keyword evidence="5" id="KW-0804">Transcription</keyword>
<feature type="domain" description="RNA polymerase sigma factor 70 region 4 type 2" evidence="7">
    <location>
        <begin position="128"/>
        <end position="179"/>
    </location>
</feature>
<dbReference type="Gene3D" id="1.10.10.10">
    <property type="entry name" value="Winged helix-like DNA-binding domain superfamily/Winged helix DNA-binding domain"/>
    <property type="match status" value="1"/>
</dbReference>
<comment type="caution">
    <text evidence="8">The sequence shown here is derived from an EMBL/GenBank/DDBJ whole genome shotgun (WGS) entry which is preliminary data.</text>
</comment>